<dbReference type="RefSeq" id="WP_128757588.1">
    <property type="nucleotide sequence ID" value="NZ_QOVM01000003.1"/>
</dbReference>
<dbReference type="GO" id="GO:0005829">
    <property type="term" value="C:cytosol"/>
    <property type="evidence" value="ECO:0007669"/>
    <property type="project" value="TreeGrafter"/>
</dbReference>
<dbReference type="Gene3D" id="3.30.1180.20">
    <property type="entry name" value="Dihydroxyacetone kinase, domain 2"/>
    <property type="match status" value="1"/>
</dbReference>
<feature type="domain" description="DhaL" evidence="5">
    <location>
        <begin position="352"/>
        <end position="541"/>
    </location>
</feature>
<evidence type="ECO:0000256" key="3">
    <source>
        <dbReference type="ARBA" id="ARBA00022777"/>
    </source>
</evidence>
<dbReference type="EMBL" id="QOVM01000003">
    <property type="protein sequence ID" value="RXG22599.1"/>
    <property type="molecule type" value="Genomic_DNA"/>
</dbReference>
<dbReference type="SUPFAM" id="SSF101473">
    <property type="entry name" value="DhaL-like"/>
    <property type="match status" value="1"/>
</dbReference>
<evidence type="ECO:0000313" key="7">
    <source>
        <dbReference type="EMBL" id="RXG22599.1"/>
    </source>
</evidence>
<dbReference type="InterPro" id="IPR004006">
    <property type="entry name" value="DhaK_dom"/>
</dbReference>
<keyword evidence="8" id="KW-1185">Reference proteome</keyword>
<dbReference type="PROSITE" id="PS51480">
    <property type="entry name" value="DHAL"/>
    <property type="match status" value="1"/>
</dbReference>
<proteinExistence type="predicted"/>
<dbReference type="PROSITE" id="PS51481">
    <property type="entry name" value="DHAK"/>
    <property type="match status" value="1"/>
</dbReference>
<dbReference type="OrthoDB" id="9806345at2"/>
<comment type="caution">
    <text evidence="7">The sequence shown here is derived from an EMBL/GenBank/DDBJ whole genome shotgun (WGS) entry which is preliminary data.</text>
</comment>
<dbReference type="Pfam" id="PF02733">
    <property type="entry name" value="Dak1"/>
    <property type="match status" value="1"/>
</dbReference>
<evidence type="ECO:0000313" key="8">
    <source>
        <dbReference type="Proteomes" id="UP000289238"/>
    </source>
</evidence>
<evidence type="ECO:0000256" key="1">
    <source>
        <dbReference type="ARBA" id="ARBA00022679"/>
    </source>
</evidence>
<dbReference type="InterPro" id="IPR036117">
    <property type="entry name" value="DhaL_dom_sf"/>
</dbReference>
<keyword evidence="1" id="KW-0808">Transferase</keyword>
<dbReference type="SUPFAM" id="SSF82549">
    <property type="entry name" value="DAK1/DegV-like"/>
    <property type="match status" value="1"/>
</dbReference>
<keyword evidence="4" id="KW-0067">ATP-binding</keyword>
<feature type="domain" description="DhaK" evidence="6">
    <location>
        <begin position="7"/>
        <end position="324"/>
    </location>
</feature>
<dbReference type="GO" id="GO:0019563">
    <property type="term" value="P:glycerol catabolic process"/>
    <property type="evidence" value="ECO:0007669"/>
    <property type="project" value="TreeGrafter"/>
</dbReference>
<organism evidence="7 8">
    <name type="scientific">Leeuwenhoekiella aequorea</name>
    <dbReference type="NCBI Taxonomy" id="283736"/>
    <lineage>
        <taxon>Bacteria</taxon>
        <taxon>Pseudomonadati</taxon>
        <taxon>Bacteroidota</taxon>
        <taxon>Flavobacteriia</taxon>
        <taxon>Flavobacteriales</taxon>
        <taxon>Flavobacteriaceae</taxon>
        <taxon>Leeuwenhoekiella</taxon>
    </lineage>
</organism>
<dbReference type="FunFam" id="3.40.50.10440:FF:000001">
    <property type="entry name" value="Dihydroxyacetone kinase, DhaK subunit"/>
    <property type="match status" value="1"/>
</dbReference>
<dbReference type="PANTHER" id="PTHR28629">
    <property type="entry name" value="TRIOKINASE/FMN CYCLASE"/>
    <property type="match status" value="1"/>
</dbReference>
<evidence type="ECO:0000256" key="2">
    <source>
        <dbReference type="ARBA" id="ARBA00022741"/>
    </source>
</evidence>
<dbReference type="PANTHER" id="PTHR28629:SF4">
    <property type="entry name" value="TRIOKINASE_FMN CYCLASE"/>
    <property type="match status" value="1"/>
</dbReference>
<evidence type="ECO:0000259" key="5">
    <source>
        <dbReference type="PROSITE" id="PS51480"/>
    </source>
</evidence>
<keyword evidence="2" id="KW-0547">Nucleotide-binding</keyword>
<dbReference type="GO" id="GO:0004371">
    <property type="term" value="F:glycerone kinase activity"/>
    <property type="evidence" value="ECO:0007669"/>
    <property type="project" value="InterPro"/>
</dbReference>
<name>A0A4Q0P9T4_9FLAO</name>
<dbReference type="FunFam" id="1.25.40.340:FF:000002">
    <property type="entry name" value="Dihydroxyacetone kinase, L subunit"/>
    <property type="match status" value="1"/>
</dbReference>
<dbReference type="Gene3D" id="1.25.40.340">
    <property type="match status" value="1"/>
</dbReference>
<dbReference type="Proteomes" id="UP000289238">
    <property type="component" value="Unassembled WGS sequence"/>
</dbReference>
<dbReference type="GO" id="GO:0005524">
    <property type="term" value="F:ATP binding"/>
    <property type="evidence" value="ECO:0007669"/>
    <property type="project" value="UniProtKB-KW"/>
</dbReference>
<sequence length="543" mass="57617">MKSFINNPKEVVNQGLEGLLTNANLTYLDSFPEIRVILKTNIDKSKVSVISGGGSGHEPAHAGFVGDGMLSAAVCGDIFASPSVDAVLAAILATTGDAGCLLVIKNYTGDRLNFGLAAEQARDMGIQVETVIVGDDISLGEDVEQRGLAGTLFVHKTAGALAQAGKSLSEVTAIARKVADNTYSIGLSLEEGQKFQDVEESRFAEDEAELGLGIHGEPGVDKIKMATADELMNQALDKLLEYLPEKQSQNYALLLNNLGSVTPLEMNILLRAFNNSDLAKKVSYLVGPAALMTSLNMKGFSVTVLELDDEITEALLENAAPVSWSIASYGNKKAVESPELPKMLQYDSSSNAETLKSLENILDELISTEKELNAIDEKVGDGDAGSTFATGAKKIKELLDKLPLDDPGKLLITIGRILARETGGSSGVLLSILFTRAGNAYKENTDLGKSLVAGLEKMKEFGGASEGQRTMIDAMQPAFNVLSDSGSLKEATKAARNGADKTKEITKTEFGRSSYLGENSLKGIPDPGAEAVARVFERLTSTN</sequence>
<gene>
    <name evidence="7" type="ORF">DSM00_1699</name>
</gene>
<protein>
    <submittedName>
        <fullName evidence="7">Homodimeric dihydroxyacetone kinase</fullName>
    </submittedName>
</protein>
<reference evidence="7 8" key="1">
    <citation type="submission" date="2018-07" db="EMBL/GenBank/DDBJ databases">
        <title>Leeuwenhoekiella genomics.</title>
        <authorList>
            <person name="Tahon G."/>
            <person name="Willems A."/>
        </authorList>
    </citation>
    <scope>NUCLEOTIDE SEQUENCE [LARGE SCALE GENOMIC DNA]</scope>
    <source>
        <strain evidence="7 8">LMG 22550</strain>
    </source>
</reference>
<evidence type="ECO:0000256" key="4">
    <source>
        <dbReference type="ARBA" id="ARBA00022840"/>
    </source>
</evidence>
<dbReference type="AlphaFoldDB" id="A0A4Q0P9T4"/>
<dbReference type="Pfam" id="PF02734">
    <property type="entry name" value="Dak2"/>
    <property type="match status" value="1"/>
</dbReference>
<dbReference type="SMART" id="SM01120">
    <property type="entry name" value="Dak2"/>
    <property type="match status" value="1"/>
</dbReference>
<accession>A0A4Q0P9T4</accession>
<evidence type="ECO:0000259" key="6">
    <source>
        <dbReference type="PROSITE" id="PS51481"/>
    </source>
</evidence>
<dbReference type="Gene3D" id="3.40.50.10440">
    <property type="entry name" value="Dihydroxyacetone kinase, domain 1"/>
    <property type="match status" value="1"/>
</dbReference>
<keyword evidence="3 7" id="KW-0418">Kinase</keyword>
<dbReference type="InterPro" id="IPR050861">
    <property type="entry name" value="Dihydroxyacetone_Kinase"/>
</dbReference>
<dbReference type="InterPro" id="IPR004007">
    <property type="entry name" value="DhaL_dom"/>
</dbReference>